<feature type="binding site" evidence="7">
    <location>
        <position position="438"/>
    </location>
    <ligand>
        <name>Mn(2+)</name>
        <dbReference type="ChEBI" id="CHEBI:29035"/>
        <label>2</label>
    </ligand>
</feature>
<dbReference type="Gene3D" id="3.90.1640.10">
    <property type="entry name" value="inorganic pyrophosphatase (n-terminal core)"/>
    <property type="match status" value="1"/>
</dbReference>
<dbReference type="Pfam" id="PF02272">
    <property type="entry name" value="DHHA1"/>
    <property type="match status" value="1"/>
</dbReference>
<evidence type="ECO:0000256" key="1">
    <source>
        <dbReference type="ARBA" id="ARBA00004651"/>
    </source>
</evidence>
<dbReference type="PIRSF" id="PIRSF026583">
    <property type="entry name" value="YybT"/>
    <property type="match status" value="1"/>
</dbReference>
<evidence type="ECO:0000256" key="7">
    <source>
        <dbReference type="PIRSR" id="PIRSR026583-50"/>
    </source>
</evidence>
<dbReference type="AlphaFoldDB" id="A0A6N3E9S2"/>
<comment type="subcellular location">
    <subcellularLocation>
        <location evidence="1">Cell membrane</location>
        <topology evidence="1">Multi-pass membrane protein</topology>
    </subcellularLocation>
</comment>
<feature type="binding site" evidence="7">
    <location>
        <position position="345"/>
    </location>
    <ligand>
        <name>Mn(2+)</name>
        <dbReference type="ChEBI" id="CHEBI:29035"/>
        <label>1</label>
    </ligand>
</feature>
<feature type="binding site" evidence="7">
    <location>
        <position position="414"/>
    </location>
    <ligand>
        <name>Mn(2+)</name>
        <dbReference type="ChEBI" id="CHEBI:29035"/>
        <label>2</label>
    </ligand>
</feature>
<sequence>MKKSEILKRYLKPMTLIIISILFWYYDYKMIGATVFLIFLINNFYVLQIYWKKDNDKRKFIDDINRSISDNLCNIPFPIVLINNTGDIVWSNERFNDIGKREELLNKNILSIARGLSLDKVLENKADSHQRLKYDGKIYDVHSTKLNNNSEEYYLIYFNDISNIIDLEKTKESVIHIEVDNLNEALDTTEENSRPLVVAEVERCINAYAHKLNAMIKKYDTNKYVLSVNDKNIEKEIANKFPVLDEISKIDKGNKLEVTLSIGIGRGGISPLENDNFATVAKELALGRGGDQVVIKDNEDIKIIGGNTKEIEKRTRVRARVISHALKELIYESEKIYIIGHRNPDMDCFGSAVALASTIRQLGKECSIILGNDTVPINYFLDRLKRDVKYNDYFISLEDANRSIDDNVLVIVVDVHNRSYVENIDFIEKSKRKVIIDHHRRSPDMIGGALLNYIEVYASSTSEMITEVIQYMLKDPKLTQTEAEGLLAGIYMDTKGFSFKTGVRTFEAASFLRNIGADTIEVKKMFTDNLEDYLLIAETIKSAKVNPSNNTAIAVCPDNVDTVIVAKSADEMLNISGILAGFVLAKINDDIYISGRSVGDINVQVVLEELGGGGHMNIAGANMSGLTIEQVIEKLEESIKKHLKVGE</sequence>
<keyword evidence="3 8" id="KW-0812">Transmembrane</keyword>
<dbReference type="GO" id="GO:0016787">
    <property type="term" value="F:hydrolase activity"/>
    <property type="evidence" value="ECO:0007669"/>
    <property type="project" value="UniProtKB-UniRule"/>
</dbReference>
<dbReference type="Gene3D" id="3.30.450.20">
    <property type="entry name" value="PAS domain"/>
    <property type="match status" value="1"/>
</dbReference>
<comment type="cofactor">
    <cofactor evidence="7">
        <name>Mn(2+)</name>
        <dbReference type="ChEBI" id="CHEBI:29035"/>
    </cofactor>
    <text evidence="7">For phosphodiesterase activity, probably binds 2 Mn(2+) per subunit.</text>
</comment>
<feature type="domain" description="DDH" evidence="9">
    <location>
        <begin position="335"/>
        <end position="490"/>
    </location>
</feature>
<dbReference type="Pfam" id="PF24898">
    <property type="entry name" value="GGDEF_GdpP"/>
    <property type="match status" value="1"/>
</dbReference>
<evidence type="ECO:0000256" key="6">
    <source>
        <dbReference type="PIRNR" id="PIRNR026583"/>
    </source>
</evidence>
<organism evidence="12">
    <name type="scientific">Clostridium paraputrificum</name>
    <dbReference type="NCBI Taxonomy" id="29363"/>
    <lineage>
        <taxon>Bacteria</taxon>
        <taxon>Bacillati</taxon>
        <taxon>Bacillota</taxon>
        <taxon>Clostridia</taxon>
        <taxon>Eubacteriales</taxon>
        <taxon>Clostridiaceae</taxon>
        <taxon>Clostridium</taxon>
    </lineage>
</organism>
<dbReference type="InterPro" id="IPR049553">
    <property type="entry name" value="GdpP-like_PAS"/>
</dbReference>
<keyword evidence="7" id="KW-0464">Manganese</keyword>
<dbReference type="InterPro" id="IPR003156">
    <property type="entry name" value="DHHA1_dom"/>
</dbReference>
<feature type="domain" description="Cyclic-di-AMP phosphodiesterase GdpP-like PAS" evidence="11">
    <location>
        <begin position="64"/>
        <end position="161"/>
    </location>
</feature>
<evidence type="ECO:0000259" key="9">
    <source>
        <dbReference type="Pfam" id="PF01368"/>
    </source>
</evidence>
<dbReference type="InterPro" id="IPR038763">
    <property type="entry name" value="DHH_sf"/>
</dbReference>
<dbReference type="GO" id="GO:0005886">
    <property type="term" value="C:plasma membrane"/>
    <property type="evidence" value="ECO:0007669"/>
    <property type="project" value="UniProtKB-SubCell"/>
</dbReference>
<feature type="domain" description="DHHA1" evidence="10">
    <location>
        <begin position="552"/>
        <end position="640"/>
    </location>
</feature>
<dbReference type="SUPFAM" id="SSF64182">
    <property type="entry name" value="DHH phosphoesterases"/>
    <property type="match status" value="1"/>
</dbReference>
<evidence type="ECO:0000313" key="12">
    <source>
        <dbReference type="EMBL" id="VYU38476.1"/>
    </source>
</evidence>
<dbReference type="FunFam" id="3.90.1640.10:FF:000002">
    <property type="entry name" value="Cyclic-di-AMP phosphodiesterase"/>
    <property type="match status" value="1"/>
</dbReference>
<keyword evidence="2 6" id="KW-1003">Cell membrane</keyword>
<keyword evidence="4 8" id="KW-1133">Transmembrane helix</keyword>
<evidence type="ECO:0000259" key="10">
    <source>
        <dbReference type="Pfam" id="PF02272"/>
    </source>
</evidence>
<proteinExistence type="inferred from homology"/>
<name>A0A6N3E9S2_9CLOT</name>
<gene>
    <name evidence="12" type="primary">nrnA_2</name>
    <name evidence="12" type="ORF">CPLFYP93_02174</name>
</gene>
<evidence type="ECO:0000256" key="8">
    <source>
        <dbReference type="SAM" id="Phobius"/>
    </source>
</evidence>
<accession>A0A6N3E9S2</accession>
<dbReference type="GO" id="GO:0003676">
    <property type="term" value="F:nucleic acid binding"/>
    <property type="evidence" value="ECO:0007669"/>
    <property type="project" value="UniProtKB-UniRule"/>
</dbReference>
<feature type="binding site" evidence="7">
    <location>
        <position position="347"/>
    </location>
    <ligand>
        <name>Mn(2+)</name>
        <dbReference type="ChEBI" id="CHEBI:29035"/>
        <label>2</label>
    </ligand>
</feature>
<dbReference type="PANTHER" id="PTHR47618">
    <property type="entry name" value="BIFUNCTIONAL OLIGORIBONUCLEASE AND PAP PHOSPHATASE NRNA"/>
    <property type="match status" value="1"/>
</dbReference>
<evidence type="ECO:0000256" key="2">
    <source>
        <dbReference type="ARBA" id="ARBA00022475"/>
    </source>
</evidence>
<feature type="transmembrane region" description="Helical" evidence="8">
    <location>
        <begin position="32"/>
        <end position="51"/>
    </location>
</feature>
<keyword evidence="7" id="KW-0479">Metal-binding</keyword>
<feature type="binding site" evidence="7">
    <location>
        <position position="493"/>
    </location>
    <ligand>
        <name>Mn(2+)</name>
        <dbReference type="ChEBI" id="CHEBI:29035"/>
        <label>2</label>
    </ligand>
</feature>
<comment type="function">
    <text evidence="6">Has phosphodiesterase (PDE) activity against cyclic-di-AMP (c-di-AMP).</text>
</comment>
<comment type="similarity">
    <text evidence="6">Belongs to the GdpP/PdeA phosphodiesterase family.</text>
</comment>
<dbReference type="InterPro" id="IPR001667">
    <property type="entry name" value="DDH_dom"/>
</dbReference>
<dbReference type="RefSeq" id="WP_156561460.1">
    <property type="nucleotide sequence ID" value="NZ_CACRTV010000051.1"/>
</dbReference>
<dbReference type="GO" id="GO:0046872">
    <property type="term" value="F:metal ion binding"/>
    <property type="evidence" value="ECO:0007669"/>
    <property type="project" value="UniProtKB-KW"/>
</dbReference>
<feature type="binding site" evidence="7">
    <location>
        <position position="414"/>
    </location>
    <ligand>
        <name>Mn(2+)</name>
        <dbReference type="ChEBI" id="CHEBI:29035"/>
        <label>1</label>
    </ligand>
</feature>
<reference evidence="12" key="1">
    <citation type="submission" date="2019-11" db="EMBL/GenBank/DDBJ databases">
        <authorList>
            <person name="Feng L."/>
        </authorList>
    </citation>
    <scope>NUCLEOTIDE SEQUENCE</scope>
    <source>
        <strain evidence="12">CParaputrificumLFYP93</strain>
    </source>
</reference>
<dbReference type="Gene3D" id="3.10.310.30">
    <property type="match status" value="1"/>
</dbReference>
<keyword evidence="5 6" id="KW-0472">Membrane</keyword>
<evidence type="ECO:0000256" key="5">
    <source>
        <dbReference type="ARBA" id="ARBA00023136"/>
    </source>
</evidence>
<comment type="catalytic activity">
    <reaction evidence="6">
        <text>3',3'-c-di-AMP + H2O = 5'-O-phosphonoadenylyl-(3'-&gt;5')-adenosine + H(+)</text>
        <dbReference type="Rhea" id="RHEA:54420"/>
        <dbReference type="ChEBI" id="CHEBI:15377"/>
        <dbReference type="ChEBI" id="CHEBI:15378"/>
        <dbReference type="ChEBI" id="CHEBI:71500"/>
        <dbReference type="ChEBI" id="CHEBI:138171"/>
    </reaction>
</comment>
<protein>
    <recommendedName>
        <fullName evidence="6">Cyclic-di-AMP phosphodiesterase</fullName>
        <ecNumber evidence="6">3.1.4.-</ecNumber>
    </recommendedName>
</protein>
<dbReference type="Pfam" id="PF21370">
    <property type="entry name" value="PAS_GdpP"/>
    <property type="match status" value="1"/>
</dbReference>
<keyword evidence="6 12" id="KW-0378">Hydrolase</keyword>
<dbReference type="PANTHER" id="PTHR47618:SF2">
    <property type="entry name" value="CYCLIC-DI-AMP PHOSPHODIESTERASE GDPP"/>
    <property type="match status" value="1"/>
</dbReference>
<dbReference type="EC" id="3.1.4.-" evidence="6"/>
<dbReference type="InterPro" id="IPR014528">
    <property type="entry name" value="GdpP/PdeA"/>
</dbReference>
<dbReference type="InterPro" id="IPR051319">
    <property type="entry name" value="Oligoribo/pAp-PDE_c-di-AMP_PDE"/>
</dbReference>
<feature type="binding site" evidence="7">
    <location>
        <position position="341"/>
    </location>
    <ligand>
        <name>Mn(2+)</name>
        <dbReference type="ChEBI" id="CHEBI:29035"/>
        <label>1</label>
    </ligand>
</feature>
<evidence type="ECO:0000259" key="11">
    <source>
        <dbReference type="Pfam" id="PF21370"/>
    </source>
</evidence>
<dbReference type="EMBL" id="CACRTV010000051">
    <property type="protein sequence ID" value="VYU38476.1"/>
    <property type="molecule type" value="Genomic_DNA"/>
</dbReference>
<evidence type="ECO:0000256" key="3">
    <source>
        <dbReference type="ARBA" id="ARBA00022692"/>
    </source>
</evidence>
<dbReference type="Pfam" id="PF01368">
    <property type="entry name" value="DHH"/>
    <property type="match status" value="1"/>
</dbReference>
<evidence type="ECO:0000256" key="4">
    <source>
        <dbReference type="ARBA" id="ARBA00022989"/>
    </source>
</evidence>